<organism evidence="2 3">
    <name type="scientific">Acer negundo</name>
    <name type="common">Box elder</name>
    <dbReference type="NCBI Taxonomy" id="4023"/>
    <lineage>
        <taxon>Eukaryota</taxon>
        <taxon>Viridiplantae</taxon>
        <taxon>Streptophyta</taxon>
        <taxon>Embryophyta</taxon>
        <taxon>Tracheophyta</taxon>
        <taxon>Spermatophyta</taxon>
        <taxon>Magnoliopsida</taxon>
        <taxon>eudicotyledons</taxon>
        <taxon>Gunneridae</taxon>
        <taxon>Pentapetalae</taxon>
        <taxon>rosids</taxon>
        <taxon>malvids</taxon>
        <taxon>Sapindales</taxon>
        <taxon>Sapindaceae</taxon>
        <taxon>Hippocastanoideae</taxon>
        <taxon>Acereae</taxon>
        <taxon>Acer</taxon>
    </lineage>
</organism>
<sequence length="169" mass="19015">MTRFEKSSKLGDQGMVVNSDVEEHKAHTTGGLRRLEFTGGCDDILWVQVFLRRNPAYSTIHCQVSDSFGKLVVPEQDKRKKKKKRSSSTYLASSDREGLSTFVVDSLCSEEENEKCDLVSMDLTRHQAKMGKRKSGHYASLALLELLRISRITRPPSPREEIGEQIGLG</sequence>
<proteinExistence type="predicted"/>
<evidence type="ECO:0000256" key="1">
    <source>
        <dbReference type="SAM" id="MobiDB-lite"/>
    </source>
</evidence>
<accession>A0AAD5IH30</accession>
<dbReference type="EMBL" id="JAJSOW010000106">
    <property type="protein sequence ID" value="KAI9162232.1"/>
    <property type="molecule type" value="Genomic_DNA"/>
</dbReference>
<reference evidence="2" key="2">
    <citation type="submission" date="2023-02" db="EMBL/GenBank/DDBJ databases">
        <authorList>
            <person name="Swenson N.G."/>
            <person name="Wegrzyn J.L."/>
            <person name="Mcevoy S.L."/>
        </authorList>
    </citation>
    <scope>NUCLEOTIDE SEQUENCE</scope>
    <source>
        <strain evidence="2">91603</strain>
        <tissue evidence="2">Leaf</tissue>
    </source>
</reference>
<dbReference type="Proteomes" id="UP001064489">
    <property type="component" value="Chromosome 2"/>
</dbReference>
<gene>
    <name evidence="2" type="ORF">LWI28_025162</name>
</gene>
<evidence type="ECO:0000313" key="3">
    <source>
        <dbReference type="Proteomes" id="UP001064489"/>
    </source>
</evidence>
<reference evidence="2" key="1">
    <citation type="journal article" date="2022" name="Plant J.">
        <title>Strategies of tolerance reflected in two North American maple genomes.</title>
        <authorList>
            <person name="McEvoy S.L."/>
            <person name="Sezen U.U."/>
            <person name="Trouern-Trend A."/>
            <person name="McMahon S.M."/>
            <person name="Schaberg P.G."/>
            <person name="Yang J."/>
            <person name="Wegrzyn J.L."/>
            <person name="Swenson N.G."/>
        </authorList>
    </citation>
    <scope>NUCLEOTIDE SEQUENCE</scope>
    <source>
        <strain evidence="2">91603</strain>
    </source>
</reference>
<feature type="region of interest" description="Disordered" evidence="1">
    <location>
        <begin position="75"/>
        <end position="96"/>
    </location>
</feature>
<protein>
    <submittedName>
        <fullName evidence="2">Uncharacterized protein</fullName>
    </submittedName>
</protein>
<evidence type="ECO:0000313" key="2">
    <source>
        <dbReference type="EMBL" id="KAI9162232.1"/>
    </source>
</evidence>
<name>A0AAD5IH30_ACENE</name>
<comment type="caution">
    <text evidence="2">The sequence shown here is derived from an EMBL/GenBank/DDBJ whole genome shotgun (WGS) entry which is preliminary data.</text>
</comment>
<dbReference type="AlphaFoldDB" id="A0AAD5IH30"/>
<keyword evidence="3" id="KW-1185">Reference proteome</keyword>